<evidence type="ECO:0000256" key="4">
    <source>
        <dbReference type="ARBA" id="ARBA00022777"/>
    </source>
</evidence>
<keyword evidence="7" id="KW-1185">Reference proteome</keyword>
<keyword evidence="5" id="KW-0067">ATP-binding</keyword>
<proteinExistence type="predicted"/>
<dbReference type="SUPFAM" id="SSF56112">
    <property type="entry name" value="Protein kinase-like (PK-like)"/>
    <property type="match status" value="1"/>
</dbReference>
<dbReference type="GO" id="GO:0007059">
    <property type="term" value="P:chromosome segregation"/>
    <property type="evidence" value="ECO:0007669"/>
    <property type="project" value="TreeGrafter"/>
</dbReference>
<dbReference type="PANTHER" id="PTHR22974:SF23">
    <property type="entry name" value="TOUSLED-LIKE KINASE, ISOFORM G"/>
    <property type="match status" value="1"/>
</dbReference>
<sequence length="113" mass="13281">MLFGRRPFGHDQTQERILREDTIIKARKVEFPSRPSVSNEAKICWVQYCTSAVSDFGHHEMPPYGENFWLINDDIILFSNVQDLIRRCLTYNQAERPDVLTIAQDPYLTYSKK</sequence>
<name>A0A7J8WI00_GOSAI</name>
<dbReference type="AlphaFoldDB" id="A0A7J8WI00"/>
<comment type="caution">
    <text evidence="6">The sequence shown here is derived from an EMBL/GenBank/DDBJ whole genome shotgun (WGS) entry which is preliminary data.</text>
</comment>
<reference evidence="6 7" key="1">
    <citation type="journal article" date="2019" name="Genome Biol. Evol.">
        <title>Insights into the evolution of the New World diploid cottons (Gossypium, subgenus Houzingenia) based on genome sequencing.</title>
        <authorList>
            <person name="Grover C.E."/>
            <person name="Arick M.A. 2nd"/>
            <person name="Thrash A."/>
            <person name="Conover J.L."/>
            <person name="Sanders W.S."/>
            <person name="Peterson D.G."/>
            <person name="Frelichowski J.E."/>
            <person name="Scheffler J.A."/>
            <person name="Scheffler B.E."/>
            <person name="Wendel J.F."/>
        </authorList>
    </citation>
    <scope>NUCLEOTIDE SEQUENCE [LARGE SCALE GENOMIC DNA]</scope>
    <source>
        <strain evidence="6">185</strain>
        <tissue evidence="6">Leaf</tissue>
    </source>
</reference>
<gene>
    <name evidence="6" type="ORF">Goari_016251</name>
</gene>
<dbReference type="Gene3D" id="1.10.510.10">
    <property type="entry name" value="Transferase(Phosphotransferase) domain 1"/>
    <property type="match status" value="1"/>
</dbReference>
<evidence type="ECO:0000313" key="7">
    <source>
        <dbReference type="Proteomes" id="UP000593577"/>
    </source>
</evidence>
<dbReference type="GO" id="GO:0035556">
    <property type="term" value="P:intracellular signal transduction"/>
    <property type="evidence" value="ECO:0007669"/>
    <property type="project" value="TreeGrafter"/>
</dbReference>
<evidence type="ECO:0000256" key="3">
    <source>
        <dbReference type="ARBA" id="ARBA00022741"/>
    </source>
</evidence>
<evidence type="ECO:0000256" key="5">
    <source>
        <dbReference type="ARBA" id="ARBA00022840"/>
    </source>
</evidence>
<dbReference type="GO" id="GO:0005634">
    <property type="term" value="C:nucleus"/>
    <property type="evidence" value="ECO:0007669"/>
    <property type="project" value="TreeGrafter"/>
</dbReference>
<keyword evidence="2" id="KW-0808">Transferase</keyword>
<keyword evidence="3" id="KW-0547">Nucleotide-binding</keyword>
<dbReference type="InterPro" id="IPR011009">
    <property type="entry name" value="Kinase-like_dom_sf"/>
</dbReference>
<dbReference type="GO" id="GO:0005524">
    <property type="term" value="F:ATP binding"/>
    <property type="evidence" value="ECO:0007669"/>
    <property type="project" value="UniProtKB-KW"/>
</dbReference>
<organism evidence="6 7">
    <name type="scientific">Gossypium aridum</name>
    <name type="common">American cotton</name>
    <name type="synonym">Erioxylum aridum</name>
    <dbReference type="NCBI Taxonomy" id="34290"/>
    <lineage>
        <taxon>Eukaryota</taxon>
        <taxon>Viridiplantae</taxon>
        <taxon>Streptophyta</taxon>
        <taxon>Embryophyta</taxon>
        <taxon>Tracheophyta</taxon>
        <taxon>Spermatophyta</taxon>
        <taxon>Magnoliopsida</taxon>
        <taxon>eudicotyledons</taxon>
        <taxon>Gunneridae</taxon>
        <taxon>Pentapetalae</taxon>
        <taxon>rosids</taxon>
        <taxon>malvids</taxon>
        <taxon>Malvales</taxon>
        <taxon>Malvaceae</taxon>
        <taxon>Malvoideae</taxon>
        <taxon>Gossypium</taxon>
    </lineage>
</organism>
<evidence type="ECO:0000256" key="2">
    <source>
        <dbReference type="ARBA" id="ARBA00022679"/>
    </source>
</evidence>
<dbReference type="GO" id="GO:0004674">
    <property type="term" value="F:protein serine/threonine kinase activity"/>
    <property type="evidence" value="ECO:0007669"/>
    <property type="project" value="UniProtKB-KW"/>
</dbReference>
<dbReference type="Proteomes" id="UP000593577">
    <property type="component" value="Unassembled WGS sequence"/>
</dbReference>
<evidence type="ECO:0000256" key="1">
    <source>
        <dbReference type="ARBA" id="ARBA00022527"/>
    </source>
</evidence>
<evidence type="ECO:0008006" key="8">
    <source>
        <dbReference type="Google" id="ProtNLM"/>
    </source>
</evidence>
<dbReference type="EMBL" id="JABFAA010000001">
    <property type="protein sequence ID" value="MBA0674667.1"/>
    <property type="molecule type" value="Genomic_DNA"/>
</dbReference>
<evidence type="ECO:0000313" key="6">
    <source>
        <dbReference type="EMBL" id="MBA0674667.1"/>
    </source>
</evidence>
<dbReference type="PANTHER" id="PTHR22974">
    <property type="entry name" value="MIXED LINEAGE PROTEIN KINASE"/>
    <property type="match status" value="1"/>
</dbReference>
<keyword evidence="1" id="KW-0723">Serine/threonine-protein kinase</keyword>
<keyword evidence="4" id="KW-0418">Kinase</keyword>
<protein>
    <recommendedName>
        <fullName evidence="8">Protein kinase domain-containing protein</fullName>
    </recommendedName>
</protein>
<accession>A0A7J8WI00</accession>